<dbReference type="GO" id="GO:0016020">
    <property type="term" value="C:membrane"/>
    <property type="evidence" value="ECO:0007669"/>
    <property type="project" value="UniProtKB-SubCell"/>
</dbReference>
<reference evidence="8" key="1">
    <citation type="journal article" date="2013" name="Nature">
        <title>The genomes of four tapeworm species reveal adaptations to parasitism.</title>
        <authorList>
            <person name="Tsai I.J."/>
            <person name="Zarowiecki M."/>
            <person name="Holroyd N."/>
            <person name="Garciarrubio A."/>
            <person name="Sanchez-Flores A."/>
            <person name="Brooks K.L."/>
            <person name="Tracey A."/>
            <person name="Bobes R.J."/>
            <person name="Fragoso G."/>
            <person name="Sciutto E."/>
            <person name="Aslett M."/>
            <person name="Beasley H."/>
            <person name="Bennett H.M."/>
            <person name="Cai J."/>
            <person name="Camicia F."/>
            <person name="Clark R."/>
            <person name="Cucher M."/>
            <person name="De Silva N."/>
            <person name="Day T.A."/>
            <person name="Deplazes P."/>
            <person name="Estrada K."/>
            <person name="Fernandez C."/>
            <person name="Holland P.W."/>
            <person name="Hou J."/>
            <person name="Hu S."/>
            <person name="Huckvale T."/>
            <person name="Hung S.S."/>
            <person name="Kamenetzky L."/>
            <person name="Keane J.A."/>
            <person name="Kiss F."/>
            <person name="Koziol U."/>
            <person name="Lambert O."/>
            <person name="Liu K."/>
            <person name="Luo X."/>
            <person name="Luo Y."/>
            <person name="Macchiaroli N."/>
            <person name="Nichol S."/>
            <person name="Paps J."/>
            <person name="Parkinson J."/>
            <person name="Pouchkina-Stantcheva N."/>
            <person name="Riddiford N."/>
            <person name="Rosenzvit M."/>
            <person name="Salinas G."/>
            <person name="Wasmuth J.D."/>
            <person name="Zamanian M."/>
            <person name="Zheng Y."/>
            <person name="Cai X."/>
            <person name="Soberon X."/>
            <person name="Olson P.D."/>
            <person name="Laclette J.P."/>
            <person name="Brehm K."/>
            <person name="Berriman M."/>
            <person name="Garciarrubio A."/>
            <person name="Bobes R.J."/>
            <person name="Fragoso G."/>
            <person name="Sanchez-Flores A."/>
            <person name="Estrada K."/>
            <person name="Cevallos M.A."/>
            <person name="Morett E."/>
            <person name="Gonzalez V."/>
            <person name="Portillo T."/>
            <person name="Ochoa-Leyva A."/>
            <person name="Jose M.V."/>
            <person name="Sciutto E."/>
            <person name="Landa A."/>
            <person name="Jimenez L."/>
            <person name="Valdes V."/>
            <person name="Carrero J.C."/>
            <person name="Larralde C."/>
            <person name="Morales-Montor J."/>
            <person name="Limon-Lason J."/>
            <person name="Soberon X."/>
            <person name="Laclette J.P."/>
        </authorList>
    </citation>
    <scope>NUCLEOTIDE SEQUENCE [LARGE SCALE GENOMIC DNA]</scope>
</reference>
<protein>
    <recommendedName>
        <fullName evidence="10">Prominin protein</fullName>
    </recommendedName>
</protein>
<evidence type="ECO:0000256" key="6">
    <source>
        <dbReference type="ARBA" id="ARBA00023180"/>
    </source>
</evidence>
<dbReference type="Proteomes" id="UP000017246">
    <property type="component" value="Unassembled WGS sequence"/>
</dbReference>
<evidence type="ECO:0000256" key="2">
    <source>
        <dbReference type="ARBA" id="ARBA00006058"/>
    </source>
</evidence>
<keyword evidence="4 7" id="KW-1133">Transmembrane helix</keyword>
<feature type="transmembrane region" description="Helical" evidence="7">
    <location>
        <begin position="475"/>
        <end position="500"/>
    </location>
</feature>
<dbReference type="InterPro" id="IPR008795">
    <property type="entry name" value="Prominin"/>
</dbReference>
<evidence type="ECO:0000256" key="5">
    <source>
        <dbReference type="ARBA" id="ARBA00023136"/>
    </source>
</evidence>
<comment type="subcellular location">
    <subcellularLocation>
        <location evidence="1">Membrane</location>
        <topology evidence="1">Multi-pass membrane protein</topology>
    </subcellularLocation>
</comment>
<dbReference type="PANTHER" id="PTHR22730:SF1">
    <property type="entry name" value="PROMININ-LIKE PROTEIN"/>
    <property type="match status" value="1"/>
</dbReference>
<evidence type="ECO:0000256" key="4">
    <source>
        <dbReference type="ARBA" id="ARBA00022989"/>
    </source>
</evidence>
<accession>A0A068Y880</accession>
<feature type="transmembrane region" description="Helical" evidence="7">
    <location>
        <begin position="130"/>
        <end position="161"/>
    </location>
</feature>
<name>A0A068Y880_ECHMU</name>
<keyword evidence="6" id="KW-0325">Glycoprotein</keyword>
<dbReference type="OrthoDB" id="6229420at2759"/>
<gene>
    <name evidence="8" type="ORF">EmuJ_000835000</name>
</gene>
<feature type="transmembrane region" description="Helical" evidence="7">
    <location>
        <begin position="823"/>
        <end position="846"/>
    </location>
</feature>
<dbReference type="OMA" id="LCINTHE"/>
<organism evidence="8 9">
    <name type="scientific">Echinococcus multilocularis</name>
    <name type="common">Fox tapeworm</name>
    <dbReference type="NCBI Taxonomy" id="6211"/>
    <lineage>
        <taxon>Eukaryota</taxon>
        <taxon>Metazoa</taxon>
        <taxon>Spiralia</taxon>
        <taxon>Lophotrochozoa</taxon>
        <taxon>Platyhelminthes</taxon>
        <taxon>Cestoda</taxon>
        <taxon>Eucestoda</taxon>
        <taxon>Cyclophyllidea</taxon>
        <taxon>Taeniidae</taxon>
        <taxon>Echinococcus</taxon>
    </lineage>
</organism>
<evidence type="ECO:0008006" key="10">
    <source>
        <dbReference type="Google" id="ProtNLM"/>
    </source>
</evidence>
<evidence type="ECO:0000313" key="9">
    <source>
        <dbReference type="Proteomes" id="UP000017246"/>
    </source>
</evidence>
<evidence type="ECO:0000256" key="7">
    <source>
        <dbReference type="SAM" id="Phobius"/>
    </source>
</evidence>
<dbReference type="PANTHER" id="PTHR22730">
    <property type="entry name" value="PROMININ PROM PROTEIN"/>
    <property type="match status" value="1"/>
</dbReference>
<reference evidence="8" key="2">
    <citation type="submission" date="2015-11" db="EMBL/GenBank/DDBJ databases">
        <authorList>
            <person name="Zhang Y."/>
            <person name="Guo Z."/>
        </authorList>
    </citation>
    <scope>NUCLEOTIDE SEQUENCE</scope>
</reference>
<dbReference type="Pfam" id="PF05478">
    <property type="entry name" value="Prominin"/>
    <property type="match status" value="1"/>
</dbReference>
<feature type="transmembrane region" description="Helical" evidence="7">
    <location>
        <begin position="59"/>
        <end position="82"/>
    </location>
</feature>
<dbReference type="AlphaFoldDB" id="A0A068Y880"/>
<keyword evidence="5 7" id="KW-0472">Membrane</keyword>
<evidence type="ECO:0000256" key="1">
    <source>
        <dbReference type="ARBA" id="ARBA00004141"/>
    </source>
</evidence>
<keyword evidence="3 7" id="KW-0812">Transmembrane</keyword>
<sequence>MDIFYHTAEGIVNTAQQNLNGGVFTFVLEHLIKPSELSYSLHSQPFSSHFANTISSGGFLAGIFFGFLWCVGLLAGFIYIWWLRYRNKSTMNALQVVKNKVSNNECQNDGIKSPKKSNFFLRRRQMQSNWICIASQCVIFTALVGLLFLLCILGFVASYSLHTSLVFKSPPPQPLRNQEYLSNNNNGLFPGITSALESARLYVTEFLSEVRIATKPAVENLIQATVEMQNRTTHEFNALLFNMLGIDRAFDLGDKLGTHTVSMLNLVTPLKSHLVEYTDTISSLSMAIARWNGYMEQLHVEKNVTATKSCKATADCELPILALADVTVSSNWRLQFDFVIALNFVTDAQNRTPDVIEEQMKSSRLLAARQLENTMKRMKVEIDIPGSLRNLTEQSWETIAENLNVVIAQIDNLIDIIPKKFYPMAAVGSNYLFAICCLIWITMSSIAFGISVLLLHFHCVNAAIKPRNRRRIHCVVSFALIALIFCIFASCILFLVSGYAHTEFCRYISPDNAVIETSVGEMRNPRISFVLDTYVNAFLDRNWDKIVKIMEEMNSERREDAIPVPRIRSPIYALNVACRKNAGILDAFGAVETFNFSVFNKLEIINEFVDKGRVIMRDALLNLNATEMFPPALTESVQLASRLDDFLIPFDKVRQELPRDFLNVTSQNKTMLISGTELAYLWREYYTFLNRSSLSYETLTRADELASIVFNLSSEIKTLLESVDESLQRLGKLQKIGSTVSELQGIFESLLNQLRNREELVTKAMDLYDFHVAKGLPKKVESIIFQYGPPLLREVGHCRKLHDAYSAGVSAVCDLVVEPLNGVWFFSGLCVLLSTVLISFGPCLLLHKIRSFSNITADGGEPLCINTHEQYSAKPRQVLSSVNGVRVVQPAEIHALIRGRDPGSVSAPSHV</sequence>
<evidence type="ECO:0000313" key="8">
    <source>
        <dbReference type="EMBL" id="CDS40753.1"/>
    </source>
</evidence>
<comment type="similarity">
    <text evidence="2">Belongs to the prominin family.</text>
</comment>
<dbReference type="EMBL" id="LN902841">
    <property type="protein sequence ID" value="CDS40753.1"/>
    <property type="molecule type" value="Genomic_DNA"/>
</dbReference>
<feature type="transmembrane region" description="Helical" evidence="7">
    <location>
        <begin position="431"/>
        <end position="455"/>
    </location>
</feature>
<keyword evidence="9" id="KW-1185">Reference proteome</keyword>
<proteinExistence type="inferred from homology"/>
<evidence type="ECO:0000256" key="3">
    <source>
        <dbReference type="ARBA" id="ARBA00022692"/>
    </source>
</evidence>